<feature type="compositionally biased region" description="Low complexity" evidence="2">
    <location>
        <begin position="485"/>
        <end position="500"/>
    </location>
</feature>
<dbReference type="InterPro" id="IPR000198">
    <property type="entry name" value="RhoGAP_dom"/>
</dbReference>
<accession>A0A267FDA5</accession>
<dbReference type="Gene3D" id="1.10.555.10">
    <property type="entry name" value="Rho GTPase activation protein"/>
    <property type="match status" value="1"/>
</dbReference>
<dbReference type="STRING" id="282301.A0A267FDA5"/>
<dbReference type="Pfam" id="PF00620">
    <property type="entry name" value="RhoGAP"/>
    <property type="match status" value="1"/>
</dbReference>
<dbReference type="SMART" id="SM00324">
    <property type="entry name" value="RhoGAP"/>
    <property type="match status" value="1"/>
</dbReference>
<dbReference type="SUPFAM" id="SSF48350">
    <property type="entry name" value="GTPase activation domain, GAP"/>
    <property type="match status" value="1"/>
</dbReference>
<dbReference type="PANTHER" id="PTHR14963">
    <property type="entry name" value="RHO GTPASE ACTIVATING PROTEIN 18,19-RELATED"/>
    <property type="match status" value="1"/>
</dbReference>
<dbReference type="GO" id="GO:0007165">
    <property type="term" value="P:signal transduction"/>
    <property type="evidence" value="ECO:0007669"/>
    <property type="project" value="InterPro"/>
</dbReference>
<dbReference type="GO" id="GO:0005737">
    <property type="term" value="C:cytoplasm"/>
    <property type="evidence" value="ECO:0007669"/>
    <property type="project" value="TreeGrafter"/>
</dbReference>
<feature type="region of interest" description="Disordered" evidence="2">
    <location>
        <begin position="1"/>
        <end position="40"/>
    </location>
</feature>
<protein>
    <recommendedName>
        <fullName evidence="3">Rho-GAP domain-containing protein</fullName>
    </recommendedName>
</protein>
<keyword evidence="1" id="KW-0343">GTPase activation</keyword>
<dbReference type="GO" id="GO:0005096">
    <property type="term" value="F:GTPase activator activity"/>
    <property type="evidence" value="ECO:0007669"/>
    <property type="project" value="UniProtKB-KW"/>
</dbReference>
<evidence type="ECO:0000256" key="2">
    <source>
        <dbReference type="SAM" id="MobiDB-lite"/>
    </source>
</evidence>
<dbReference type="GO" id="GO:0051056">
    <property type="term" value="P:regulation of small GTPase mediated signal transduction"/>
    <property type="evidence" value="ECO:0007669"/>
    <property type="project" value="TreeGrafter"/>
</dbReference>
<dbReference type="PROSITE" id="PS50238">
    <property type="entry name" value="RHOGAP"/>
    <property type="match status" value="1"/>
</dbReference>
<evidence type="ECO:0000313" key="5">
    <source>
        <dbReference type="Proteomes" id="UP000215902"/>
    </source>
</evidence>
<dbReference type="InterPro" id="IPR008936">
    <property type="entry name" value="Rho_GTPase_activation_prot"/>
</dbReference>
<dbReference type="Proteomes" id="UP000215902">
    <property type="component" value="Unassembled WGS sequence"/>
</dbReference>
<proteinExistence type="predicted"/>
<comment type="caution">
    <text evidence="4">The sequence shown here is derived from an EMBL/GenBank/DDBJ whole genome shotgun (WGS) entry which is preliminary data.</text>
</comment>
<keyword evidence="5" id="KW-1185">Reference proteome</keyword>
<gene>
    <name evidence="4" type="ORF">BOX15_Mlig011227g1</name>
</gene>
<evidence type="ECO:0000313" key="4">
    <source>
        <dbReference type="EMBL" id="PAA71204.1"/>
    </source>
</evidence>
<feature type="region of interest" description="Disordered" evidence="2">
    <location>
        <begin position="471"/>
        <end position="500"/>
    </location>
</feature>
<name>A0A267FDA5_9PLAT</name>
<organism evidence="4 5">
    <name type="scientific">Macrostomum lignano</name>
    <dbReference type="NCBI Taxonomy" id="282301"/>
    <lineage>
        <taxon>Eukaryota</taxon>
        <taxon>Metazoa</taxon>
        <taxon>Spiralia</taxon>
        <taxon>Lophotrochozoa</taxon>
        <taxon>Platyhelminthes</taxon>
        <taxon>Rhabditophora</taxon>
        <taxon>Macrostomorpha</taxon>
        <taxon>Macrostomida</taxon>
        <taxon>Macrostomidae</taxon>
        <taxon>Macrostomum</taxon>
    </lineage>
</organism>
<dbReference type="OrthoDB" id="10061772at2759"/>
<dbReference type="EMBL" id="NIVC01001180">
    <property type="protein sequence ID" value="PAA71204.1"/>
    <property type="molecule type" value="Genomic_DNA"/>
</dbReference>
<evidence type="ECO:0000259" key="3">
    <source>
        <dbReference type="PROSITE" id="PS50238"/>
    </source>
</evidence>
<evidence type="ECO:0000256" key="1">
    <source>
        <dbReference type="ARBA" id="ARBA00022468"/>
    </source>
</evidence>
<reference evidence="4 5" key="1">
    <citation type="submission" date="2017-06" db="EMBL/GenBank/DDBJ databases">
        <title>A platform for efficient transgenesis in Macrostomum lignano, a flatworm model organism for stem cell research.</title>
        <authorList>
            <person name="Berezikov E."/>
        </authorList>
    </citation>
    <scope>NUCLEOTIDE SEQUENCE [LARGE SCALE GENOMIC DNA]</scope>
    <source>
        <strain evidence="4">DV1</strain>
        <tissue evidence="4">Whole organism</tissue>
    </source>
</reference>
<dbReference type="AlphaFoldDB" id="A0A267FDA5"/>
<sequence length="527" mass="56412">MPLVRLATPARPVRPTPLTNYSSARRRRSRSGGGGGGKAHCELQSSAVVQAPRPDEMQQPPLAQQTQRLKQLAAVMTRPATSPTSLRSFDLLRSLLPRQFVELCKVHLSFVIDVPADFLDDDDQDDDSATDRPTSQWIWQRARDSMKLKRVQNGRPEAAAATAAAVGDLAVVDHLLTRLASRSNLDQVEGIFRKCGSAARQRRLLDAVSSDNADGSKDVAESEAWTTHDLAGALKASLARLPEPLLTRRLLPYFQQVAQIGAPQPADCVNAVADDGLSAVLTARRLKALRLLVQLLPQDRRDLLGRLLALLARVADTTDSATRMTPDSLGTVFGPALLYPNLEPGARDLAAKLNSTLAFAIRNSDAVVQVPDSVAQDADGIFRRLRQCRLADLADEAAAPPMPSLSVRFAESAEFAAAAASSASSTSDADAAVELAVAEDFTRSQVAALYATVQAMPDSAKRRRLIRRFNRTNGGLPTAPTVAGTTACSSPSPSSTATAASPLISSPVFGRLFDFPMRCLSPETAGR</sequence>
<dbReference type="PANTHER" id="PTHR14963:SF7">
    <property type="entry name" value="RHO GTPASE-ACTIVATING PROTEIN 19"/>
    <property type="match status" value="1"/>
</dbReference>
<feature type="domain" description="Rho-GAP" evidence="3">
    <location>
        <begin position="146"/>
        <end position="368"/>
    </location>
</feature>